<dbReference type="Pfam" id="PF00067">
    <property type="entry name" value="p450"/>
    <property type="match status" value="1"/>
</dbReference>
<dbReference type="GO" id="GO:0020037">
    <property type="term" value="F:heme binding"/>
    <property type="evidence" value="ECO:0007669"/>
    <property type="project" value="InterPro"/>
</dbReference>
<keyword evidence="5 7" id="KW-0408">Iron</keyword>
<dbReference type="GO" id="GO:0016705">
    <property type="term" value="F:oxidoreductase activity, acting on paired donors, with incorporation or reduction of molecular oxygen"/>
    <property type="evidence" value="ECO:0007669"/>
    <property type="project" value="InterPro"/>
</dbReference>
<feature type="binding site" description="axial binding residue" evidence="7">
    <location>
        <position position="134"/>
    </location>
    <ligand>
        <name>heme</name>
        <dbReference type="ChEBI" id="CHEBI:30413"/>
    </ligand>
    <ligandPart>
        <name>Fe</name>
        <dbReference type="ChEBI" id="CHEBI:18248"/>
    </ligandPart>
</feature>
<dbReference type="InterPro" id="IPR001128">
    <property type="entry name" value="Cyt_P450"/>
</dbReference>
<reference evidence="8 9" key="1">
    <citation type="journal article" date="2021" name="Commun. Biol.">
        <title>The genome of Shorea leprosula (Dipterocarpaceae) highlights the ecological relevance of drought in aseasonal tropical rainforests.</title>
        <authorList>
            <person name="Ng K.K.S."/>
            <person name="Kobayashi M.J."/>
            <person name="Fawcett J.A."/>
            <person name="Hatakeyama M."/>
            <person name="Paape T."/>
            <person name="Ng C.H."/>
            <person name="Ang C.C."/>
            <person name="Tnah L.H."/>
            <person name="Lee C.T."/>
            <person name="Nishiyama T."/>
            <person name="Sese J."/>
            <person name="O'Brien M.J."/>
            <person name="Copetti D."/>
            <person name="Mohd Noor M.I."/>
            <person name="Ong R.C."/>
            <person name="Putra M."/>
            <person name="Sireger I.Z."/>
            <person name="Indrioko S."/>
            <person name="Kosugi Y."/>
            <person name="Izuno A."/>
            <person name="Isagi Y."/>
            <person name="Lee S.L."/>
            <person name="Shimizu K.K."/>
        </authorList>
    </citation>
    <scope>NUCLEOTIDE SEQUENCE [LARGE SCALE GENOMIC DNA]</scope>
    <source>
        <strain evidence="8">214</strain>
    </source>
</reference>
<dbReference type="AlphaFoldDB" id="A0AAV5IVG0"/>
<dbReference type="SUPFAM" id="SSF48264">
    <property type="entry name" value="Cytochrome P450"/>
    <property type="match status" value="1"/>
</dbReference>
<protein>
    <recommendedName>
        <fullName evidence="10">Cytochrome P450</fullName>
    </recommendedName>
</protein>
<proteinExistence type="inferred from homology"/>
<dbReference type="EMBL" id="BPVZ01000022">
    <property type="protein sequence ID" value="GKV04510.1"/>
    <property type="molecule type" value="Genomic_DNA"/>
</dbReference>
<evidence type="ECO:0000256" key="3">
    <source>
        <dbReference type="ARBA" id="ARBA00022723"/>
    </source>
</evidence>
<dbReference type="PANTHER" id="PTHR47947:SF24">
    <property type="entry name" value="ISOFLAVONE 2'-HYDROXYLASE-LIKE"/>
    <property type="match status" value="1"/>
</dbReference>
<evidence type="ECO:0000256" key="4">
    <source>
        <dbReference type="ARBA" id="ARBA00023002"/>
    </source>
</evidence>
<evidence type="ECO:0000313" key="8">
    <source>
        <dbReference type="EMBL" id="GKV04510.1"/>
    </source>
</evidence>
<keyword evidence="2 7" id="KW-0349">Heme</keyword>
<accession>A0AAV5IVG0</accession>
<dbReference type="GO" id="GO:0004497">
    <property type="term" value="F:monooxygenase activity"/>
    <property type="evidence" value="ECO:0007669"/>
    <property type="project" value="UniProtKB-KW"/>
</dbReference>
<dbReference type="PANTHER" id="PTHR47947">
    <property type="entry name" value="CYTOCHROME P450 82C3-RELATED"/>
    <property type="match status" value="1"/>
</dbReference>
<dbReference type="InterPro" id="IPR002401">
    <property type="entry name" value="Cyt_P450_E_grp-I"/>
</dbReference>
<evidence type="ECO:0000256" key="7">
    <source>
        <dbReference type="PIRSR" id="PIRSR602401-1"/>
    </source>
</evidence>
<sequence>MSAVTMEWAMSLLSNNSEVLKKAQVEIDDVVGKNRLVEESDLSRLPYLHCVINETLRMYPASPLLFPHESSKDCVVGGFRIPCGSTLLVNLWAIHYDPKIWKEPKKFKPERFQGLEGNRDGFKFMPFRSRRRGCPDEGLATHVVGLTLASPIQCFEWERVGEEMVDMVEGIGLTMTKAHPLQVRSHPRQAMVELLSQT</sequence>
<dbReference type="PRINTS" id="PR00463">
    <property type="entry name" value="EP450I"/>
</dbReference>
<comment type="similarity">
    <text evidence="1">Belongs to the cytochrome P450 family.</text>
</comment>
<keyword evidence="6" id="KW-0503">Monooxygenase</keyword>
<keyword evidence="3 7" id="KW-0479">Metal-binding</keyword>
<gene>
    <name evidence="8" type="ORF">SLEP1_g16662</name>
</gene>
<evidence type="ECO:0000256" key="1">
    <source>
        <dbReference type="ARBA" id="ARBA00010617"/>
    </source>
</evidence>
<evidence type="ECO:0000256" key="5">
    <source>
        <dbReference type="ARBA" id="ARBA00023004"/>
    </source>
</evidence>
<dbReference type="GO" id="GO:0005506">
    <property type="term" value="F:iron ion binding"/>
    <property type="evidence" value="ECO:0007669"/>
    <property type="project" value="InterPro"/>
</dbReference>
<organism evidence="8 9">
    <name type="scientific">Rubroshorea leprosula</name>
    <dbReference type="NCBI Taxonomy" id="152421"/>
    <lineage>
        <taxon>Eukaryota</taxon>
        <taxon>Viridiplantae</taxon>
        <taxon>Streptophyta</taxon>
        <taxon>Embryophyta</taxon>
        <taxon>Tracheophyta</taxon>
        <taxon>Spermatophyta</taxon>
        <taxon>Magnoliopsida</taxon>
        <taxon>eudicotyledons</taxon>
        <taxon>Gunneridae</taxon>
        <taxon>Pentapetalae</taxon>
        <taxon>rosids</taxon>
        <taxon>malvids</taxon>
        <taxon>Malvales</taxon>
        <taxon>Dipterocarpaceae</taxon>
        <taxon>Rubroshorea</taxon>
    </lineage>
</organism>
<name>A0AAV5IVG0_9ROSI</name>
<keyword evidence="9" id="KW-1185">Reference proteome</keyword>
<keyword evidence="4" id="KW-0560">Oxidoreductase</keyword>
<evidence type="ECO:0000256" key="2">
    <source>
        <dbReference type="ARBA" id="ARBA00022617"/>
    </source>
</evidence>
<comment type="cofactor">
    <cofactor evidence="7">
        <name>heme</name>
        <dbReference type="ChEBI" id="CHEBI:30413"/>
    </cofactor>
</comment>
<dbReference type="InterPro" id="IPR050651">
    <property type="entry name" value="Plant_Cytochrome_P450_Monoox"/>
</dbReference>
<evidence type="ECO:0000313" key="9">
    <source>
        <dbReference type="Proteomes" id="UP001054252"/>
    </source>
</evidence>
<dbReference type="Gene3D" id="1.10.630.10">
    <property type="entry name" value="Cytochrome P450"/>
    <property type="match status" value="1"/>
</dbReference>
<dbReference type="Proteomes" id="UP001054252">
    <property type="component" value="Unassembled WGS sequence"/>
</dbReference>
<evidence type="ECO:0000256" key="6">
    <source>
        <dbReference type="ARBA" id="ARBA00023033"/>
    </source>
</evidence>
<evidence type="ECO:0008006" key="10">
    <source>
        <dbReference type="Google" id="ProtNLM"/>
    </source>
</evidence>
<comment type="caution">
    <text evidence="8">The sequence shown here is derived from an EMBL/GenBank/DDBJ whole genome shotgun (WGS) entry which is preliminary data.</text>
</comment>
<dbReference type="PRINTS" id="PR00385">
    <property type="entry name" value="P450"/>
</dbReference>
<dbReference type="InterPro" id="IPR036396">
    <property type="entry name" value="Cyt_P450_sf"/>
</dbReference>